<reference evidence="11 12" key="1">
    <citation type="journal article" date="2020" name="Microorganisms">
        <title>Simultaneous Genome Sequencing of Prosthecochloris ethylica and Desulfuromonas acetoxidans within a Syntrophic Mixture Reveals Unique Pili and Protein Interactions.</title>
        <authorList>
            <person name="Kyndt J.A."/>
            <person name="Van Beeumen J.J."/>
            <person name="Meyer T.E."/>
        </authorList>
    </citation>
    <scope>NUCLEOTIDE SEQUENCE [LARGE SCALE GENOMIC DNA]</scope>
    <source>
        <strain evidence="11 12">N3</strain>
    </source>
</reference>
<keyword evidence="3" id="KW-0540">Nuclease</keyword>
<dbReference type="Proteomes" id="UP000619838">
    <property type="component" value="Unassembled WGS sequence"/>
</dbReference>
<comment type="caution">
    <text evidence="11">The sequence shown here is derived from an EMBL/GenBank/DDBJ whole genome shotgun (WGS) entry which is preliminary data.</text>
</comment>
<keyword evidence="4" id="KW-0255">Endonuclease</keyword>
<dbReference type="EMBL" id="JADGII010000013">
    <property type="protein sequence ID" value="MBF0637195.1"/>
    <property type="molecule type" value="Genomic_DNA"/>
</dbReference>
<comment type="similarity">
    <text evidence="1">Belongs to the CRISPR-associated Csm3 family.</text>
</comment>
<evidence type="ECO:0000256" key="6">
    <source>
        <dbReference type="ARBA" id="ARBA00022884"/>
    </source>
</evidence>
<keyword evidence="7" id="KW-0051">Antiviral defense</keyword>
<proteinExistence type="inferred from homology"/>
<accession>A0ABR9XTQ5</accession>
<name>A0ABR9XTQ5_9CHLB</name>
<dbReference type="InterPro" id="IPR013412">
    <property type="entry name" value="CRISPR-assoc_RAMP_Csm3"/>
</dbReference>
<evidence type="ECO:0000313" key="12">
    <source>
        <dbReference type="Proteomes" id="UP000619838"/>
    </source>
</evidence>
<evidence type="ECO:0000313" key="11">
    <source>
        <dbReference type="EMBL" id="MBF0637195.1"/>
    </source>
</evidence>
<dbReference type="Pfam" id="PF03787">
    <property type="entry name" value="RAMPs"/>
    <property type="match status" value="1"/>
</dbReference>
<evidence type="ECO:0000256" key="3">
    <source>
        <dbReference type="ARBA" id="ARBA00022722"/>
    </source>
</evidence>
<evidence type="ECO:0000256" key="9">
    <source>
        <dbReference type="SAM" id="MobiDB-lite"/>
    </source>
</evidence>
<dbReference type="InterPro" id="IPR052216">
    <property type="entry name" value="CRISPR_Csm3_endoribonuclease"/>
</dbReference>
<keyword evidence="5" id="KW-0378">Hydrolase</keyword>
<dbReference type="RefSeq" id="WP_175187597.1">
    <property type="nucleotide sequence ID" value="NZ_JABVZQ010000012.1"/>
</dbReference>
<keyword evidence="6" id="KW-0694">RNA-binding</keyword>
<evidence type="ECO:0000256" key="7">
    <source>
        <dbReference type="ARBA" id="ARBA00023118"/>
    </source>
</evidence>
<protein>
    <recommendedName>
        <fullName evidence="2">CRISPR system Cms endoribonuclease Csm3</fullName>
    </recommendedName>
    <alternativeName>
        <fullName evidence="8">CRISPR type III A-associated RAMP protein Csm3</fullName>
    </alternativeName>
</protein>
<evidence type="ECO:0000256" key="8">
    <source>
        <dbReference type="ARBA" id="ARBA00033183"/>
    </source>
</evidence>
<feature type="region of interest" description="Disordered" evidence="9">
    <location>
        <begin position="85"/>
        <end position="112"/>
    </location>
</feature>
<evidence type="ECO:0000256" key="1">
    <source>
        <dbReference type="ARBA" id="ARBA00006342"/>
    </source>
</evidence>
<gene>
    <name evidence="11" type="primary">csm3</name>
    <name evidence="11" type="ORF">INT08_08430</name>
</gene>
<evidence type="ECO:0000256" key="5">
    <source>
        <dbReference type="ARBA" id="ARBA00022801"/>
    </source>
</evidence>
<sequence length="285" mass="31093">MSASLVANIFLRGKIECLTGLHVGGSKEKFQIGGVDNPVLRDPEDKLPYIPGSSLKGKLRMLLEYHLGLIDVSGKPSTAKQITDLFGTAPDSSNSSGSSNGESGEETGNSPVVLSSPLRLVVRDAYPDKVTRDKWENMDSELLYTELKQENTIDRLTAEANPRSMERVVKGSCFDFEMILGVYRDDNGVDNWKAHLDNLVRAMRLLEHSALGGSGSRGYGKVRFRLMPAVVVTNTDYRDGGDVFRKLAEKIPDSVDELHSLSEAGIPGKAAEKKLEEAKENAVAP</sequence>
<evidence type="ECO:0000256" key="4">
    <source>
        <dbReference type="ARBA" id="ARBA00022759"/>
    </source>
</evidence>
<feature type="compositionally biased region" description="Low complexity" evidence="9">
    <location>
        <begin position="92"/>
        <end position="112"/>
    </location>
</feature>
<dbReference type="InterPro" id="IPR005537">
    <property type="entry name" value="RAMP_III_fam"/>
</dbReference>
<evidence type="ECO:0000259" key="10">
    <source>
        <dbReference type="Pfam" id="PF03787"/>
    </source>
</evidence>
<dbReference type="NCBIfam" id="TIGR02582">
    <property type="entry name" value="cas7_TM1809"/>
    <property type="match status" value="1"/>
</dbReference>
<feature type="domain" description="CRISPR type III-associated protein" evidence="10">
    <location>
        <begin position="14"/>
        <end position="223"/>
    </location>
</feature>
<dbReference type="PANTHER" id="PTHR35579">
    <property type="entry name" value="CRISPR SYSTEM CMS ENDORIBONUCLEASE CSM3"/>
    <property type="match status" value="1"/>
</dbReference>
<evidence type="ECO:0000256" key="2">
    <source>
        <dbReference type="ARBA" id="ARBA00022150"/>
    </source>
</evidence>
<dbReference type="PANTHER" id="PTHR35579:SF3">
    <property type="entry name" value="CRISPR SYSTEM CMS ENDORIBONUCLEASE CSM3"/>
    <property type="match status" value="1"/>
</dbReference>
<organism evidence="11 12">
    <name type="scientific">Prosthecochloris ethylica</name>
    <dbReference type="NCBI Taxonomy" id="2743976"/>
    <lineage>
        <taxon>Bacteria</taxon>
        <taxon>Pseudomonadati</taxon>
        <taxon>Chlorobiota</taxon>
        <taxon>Chlorobiia</taxon>
        <taxon>Chlorobiales</taxon>
        <taxon>Chlorobiaceae</taxon>
        <taxon>Prosthecochloris</taxon>
    </lineage>
</organism>
<keyword evidence="12" id="KW-1185">Reference proteome</keyword>